<keyword evidence="6" id="KW-0066">ATP synthesis</keyword>
<keyword evidence="3" id="KW-0375">Hydrogen ion transport</keyword>
<dbReference type="InterPro" id="IPR000711">
    <property type="entry name" value="ATPase_OSCP/dsu"/>
</dbReference>
<dbReference type="Pfam" id="PF00213">
    <property type="entry name" value="OSCP"/>
    <property type="match status" value="1"/>
</dbReference>
<dbReference type="RefSeq" id="WP_216083279.1">
    <property type="nucleotide sequence ID" value="NZ_CACTIB010000020.1"/>
</dbReference>
<dbReference type="AlphaFoldDB" id="A0A478FTR9"/>
<dbReference type="Gene3D" id="1.10.520.20">
    <property type="entry name" value="N-terminal domain of the delta subunit of the F1F0-ATP synthase"/>
    <property type="match status" value="1"/>
</dbReference>
<comment type="caution">
    <text evidence="7">The sequence shown here is derived from an EMBL/GenBank/DDBJ whole genome shotgun (WGS) entry which is preliminary data.</text>
</comment>
<dbReference type="EMBL" id="BIMN01000004">
    <property type="protein sequence ID" value="GCE63829.1"/>
    <property type="molecule type" value="Genomic_DNA"/>
</dbReference>
<comment type="subcellular location">
    <subcellularLocation>
        <location evidence="1">Membrane</location>
    </subcellularLocation>
</comment>
<evidence type="ECO:0000256" key="3">
    <source>
        <dbReference type="ARBA" id="ARBA00022781"/>
    </source>
</evidence>
<evidence type="ECO:0000256" key="6">
    <source>
        <dbReference type="ARBA" id="ARBA00023310"/>
    </source>
</evidence>
<gene>
    <name evidence="7" type="ORF">MHSWG343_08360</name>
</gene>
<evidence type="ECO:0000256" key="4">
    <source>
        <dbReference type="ARBA" id="ARBA00023065"/>
    </source>
</evidence>
<reference evidence="7 8" key="1">
    <citation type="submission" date="2019-01" db="EMBL/GenBank/DDBJ databases">
        <title>Draft genome sequences of Candidatus Mycoplasma haemohominis SWG34-3 identified from a patient with pyrexia, anemia and liver dysfunction.</title>
        <authorList>
            <person name="Sekizuka T."/>
            <person name="Hattori N."/>
            <person name="Katano H."/>
            <person name="Takuma T."/>
            <person name="Ito T."/>
            <person name="Arai N."/>
            <person name="Yanai R."/>
            <person name="Ishii S."/>
            <person name="Miura Y."/>
            <person name="Tokunaga T."/>
            <person name="Watanabe H."/>
            <person name="Nomura N."/>
            <person name="Eguchi J."/>
            <person name="Arai T."/>
            <person name="Hasegawa H."/>
            <person name="Nakamaki T."/>
            <person name="Wakita T."/>
            <person name="Niki Y."/>
            <person name="Kuroda M."/>
        </authorList>
    </citation>
    <scope>NUCLEOTIDE SEQUENCE [LARGE SCALE GENOMIC DNA]</scope>
    <source>
        <strain evidence="7">SWG34-3</strain>
    </source>
</reference>
<evidence type="ECO:0000256" key="1">
    <source>
        <dbReference type="ARBA" id="ARBA00004370"/>
    </source>
</evidence>
<dbReference type="SUPFAM" id="SSF47928">
    <property type="entry name" value="N-terminal domain of the delta subunit of the F1F0-ATP synthase"/>
    <property type="match status" value="1"/>
</dbReference>
<sequence>MSSFQYCVQIVSRVADALVGLFSINEQEKLLEEVDSLVEYFEKEREVADFLKNRLSDRDTKKEIVDLLSKSGLHVYLVNVFYMLIDKNLISHLDLFLSTIRTKLQKNLQVRNIYVYSAFPVIADQKVRIEKLWKMRKQSSKCNFFYAIDKSLKLGIKIQEDTYVEEFSLSSNLLNVKLKLDSVLF</sequence>
<protein>
    <submittedName>
        <fullName evidence="7">F0F1 ATP synthase subunit delta</fullName>
    </submittedName>
</protein>
<dbReference type="InterPro" id="IPR026015">
    <property type="entry name" value="ATP_synth_OSCP/delta_N_sf"/>
</dbReference>
<accession>A0A478FTR9</accession>
<evidence type="ECO:0000313" key="8">
    <source>
        <dbReference type="Proteomes" id="UP000324831"/>
    </source>
</evidence>
<keyword evidence="2" id="KW-0813">Transport</keyword>
<evidence type="ECO:0000256" key="5">
    <source>
        <dbReference type="ARBA" id="ARBA00023136"/>
    </source>
</evidence>
<keyword evidence="5" id="KW-0472">Membrane</keyword>
<name>A0A478FTR9_9MOLU</name>
<proteinExistence type="predicted"/>
<keyword evidence="4" id="KW-0406">Ion transport</keyword>
<organism evidence="7 8">
    <name type="scientific">Candidatus Mycoplasma haematohominis</name>
    <dbReference type="NCBI Taxonomy" id="1494318"/>
    <lineage>
        <taxon>Bacteria</taxon>
        <taxon>Bacillati</taxon>
        <taxon>Mycoplasmatota</taxon>
        <taxon>Mollicutes</taxon>
        <taxon>Mycoplasmataceae</taxon>
        <taxon>Mycoplasma</taxon>
    </lineage>
</organism>
<evidence type="ECO:0000256" key="2">
    <source>
        <dbReference type="ARBA" id="ARBA00022448"/>
    </source>
</evidence>
<evidence type="ECO:0000313" key="7">
    <source>
        <dbReference type="EMBL" id="GCE63829.1"/>
    </source>
</evidence>
<dbReference type="GO" id="GO:0046933">
    <property type="term" value="F:proton-transporting ATP synthase activity, rotational mechanism"/>
    <property type="evidence" value="ECO:0007669"/>
    <property type="project" value="InterPro"/>
</dbReference>
<dbReference type="Proteomes" id="UP000324831">
    <property type="component" value="Unassembled WGS sequence"/>
</dbReference>
<dbReference type="GO" id="GO:0016020">
    <property type="term" value="C:membrane"/>
    <property type="evidence" value="ECO:0007669"/>
    <property type="project" value="UniProtKB-SubCell"/>
</dbReference>